<dbReference type="InterPro" id="IPR011006">
    <property type="entry name" value="CheY-like_superfamily"/>
</dbReference>
<comment type="caution">
    <text evidence="9">The sequence shown here is derived from an EMBL/GenBank/DDBJ whole genome shotgun (WGS) entry which is preliminary data.</text>
</comment>
<dbReference type="SUPFAM" id="SSF52172">
    <property type="entry name" value="CheY-like"/>
    <property type="match status" value="1"/>
</dbReference>
<dbReference type="Proteomes" id="UP000322699">
    <property type="component" value="Unassembled WGS sequence"/>
</dbReference>
<dbReference type="EMBL" id="VRLW01000001">
    <property type="protein sequence ID" value="KAA1260133.1"/>
    <property type="molecule type" value="Genomic_DNA"/>
</dbReference>
<dbReference type="PRINTS" id="PR00038">
    <property type="entry name" value="HTHLUXR"/>
</dbReference>
<dbReference type="PROSITE" id="PS50043">
    <property type="entry name" value="HTH_LUXR_2"/>
    <property type="match status" value="1"/>
</dbReference>
<dbReference type="GO" id="GO:0003677">
    <property type="term" value="F:DNA binding"/>
    <property type="evidence" value="ECO:0007669"/>
    <property type="project" value="UniProtKB-KW"/>
</dbReference>
<feature type="domain" description="HTH luxR-type" evidence="7">
    <location>
        <begin position="182"/>
        <end position="247"/>
    </location>
</feature>
<keyword evidence="4" id="KW-0804">Transcription</keyword>
<dbReference type="InterPro" id="IPR039420">
    <property type="entry name" value="WalR-like"/>
</dbReference>
<dbReference type="Gene3D" id="3.40.50.2300">
    <property type="match status" value="1"/>
</dbReference>
<accession>A0A5B1CL72</accession>
<evidence type="ECO:0000259" key="8">
    <source>
        <dbReference type="PROSITE" id="PS50110"/>
    </source>
</evidence>
<evidence type="ECO:0000256" key="3">
    <source>
        <dbReference type="ARBA" id="ARBA00023125"/>
    </source>
</evidence>
<dbReference type="CDD" id="cd17535">
    <property type="entry name" value="REC_NarL-like"/>
    <property type="match status" value="1"/>
</dbReference>
<keyword evidence="10" id="KW-1185">Reference proteome</keyword>
<evidence type="ECO:0000256" key="1">
    <source>
        <dbReference type="ARBA" id="ARBA00022553"/>
    </source>
</evidence>
<dbReference type="SMART" id="SM00421">
    <property type="entry name" value="HTH_LUXR"/>
    <property type="match status" value="1"/>
</dbReference>
<evidence type="ECO:0000259" key="7">
    <source>
        <dbReference type="PROSITE" id="PS50043"/>
    </source>
</evidence>
<dbReference type="PANTHER" id="PTHR43214">
    <property type="entry name" value="TWO-COMPONENT RESPONSE REGULATOR"/>
    <property type="match status" value="1"/>
</dbReference>
<dbReference type="GO" id="GO:0000160">
    <property type="term" value="P:phosphorelay signal transduction system"/>
    <property type="evidence" value="ECO:0007669"/>
    <property type="project" value="InterPro"/>
</dbReference>
<organism evidence="9 10">
    <name type="scientific">Rubripirellula obstinata</name>
    <dbReference type="NCBI Taxonomy" id="406547"/>
    <lineage>
        <taxon>Bacteria</taxon>
        <taxon>Pseudomonadati</taxon>
        <taxon>Planctomycetota</taxon>
        <taxon>Planctomycetia</taxon>
        <taxon>Pirellulales</taxon>
        <taxon>Pirellulaceae</taxon>
        <taxon>Rubripirellula</taxon>
    </lineage>
</organism>
<dbReference type="FunFam" id="1.10.10.10:FF:000153">
    <property type="entry name" value="LuxR family transcriptional regulator"/>
    <property type="match status" value="1"/>
</dbReference>
<protein>
    <submittedName>
        <fullName evidence="9">Response regulator protein VraR</fullName>
    </submittedName>
</protein>
<dbReference type="InterPro" id="IPR016032">
    <property type="entry name" value="Sig_transdc_resp-reg_C-effctor"/>
</dbReference>
<evidence type="ECO:0000256" key="6">
    <source>
        <dbReference type="SAM" id="MobiDB-lite"/>
    </source>
</evidence>
<dbReference type="Pfam" id="PF00072">
    <property type="entry name" value="Response_reg"/>
    <property type="match status" value="1"/>
</dbReference>
<feature type="region of interest" description="Disordered" evidence="6">
    <location>
        <begin position="1"/>
        <end position="30"/>
    </location>
</feature>
<sequence length="249" mass="27116">MRNPPGKNLGNDFTGDQPMQGPATELPTNSTYSLKTKKTMTVKLLIVDDHEIIRTGLHAMFSGTDFEIAAEATTAAEALAEVEKATPDAVLMDIRMEGGDGLNALGRLKLDHPDLPIVLFSAYDNPTYIARAVALGASGYVLKNATRDRLLAALKTAAAGESAWTREELRRVTGALATPRLSQDIEVPLTQRESEVLRQMALGLTNKEIAKMLGISYETVKEHVQHILRKIGVSDRTQAAVWAVRKNLV</sequence>
<dbReference type="Pfam" id="PF00196">
    <property type="entry name" value="GerE"/>
    <property type="match status" value="1"/>
</dbReference>
<keyword evidence="2" id="KW-0805">Transcription regulation</keyword>
<proteinExistence type="predicted"/>
<evidence type="ECO:0000313" key="10">
    <source>
        <dbReference type="Proteomes" id="UP000322699"/>
    </source>
</evidence>
<dbReference type="InterPro" id="IPR001789">
    <property type="entry name" value="Sig_transdc_resp-reg_receiver"/>
</dbReference>
<dbReference type="SMART" id="SM00448">
    <property type="entry name" value="REC"/>
    <property type="match status" value="1"/>
</dbReference>
<name>A0A5B1CL72_9BACT</name>
<evidence type="ECO:0000256" key="2">
    <source>
        <dbReference type="ARBA" id="ARBA00023015"/>
    </source>
</evidence>
<dbReference type="PROSITE" id="PS50110">
    <property type="entry name" value="RESPONSE_REGULATORY"/>
    <property type="match status" value="1"/>
</dbReference>
<keyword evidence="1 5" id="KW-0597">Phosphoprotein</keyword>
<evidence type="ECO:0000256" key="5">
    <source>
        <dbReference type="PROSITE-ProRule" id="PRU00169"/>
    </source>
</evidence>
<evidence type="ECO:0000313" key="9">
    <source>
        <dbReference type="EMBL" id="KAA1260133.1"/>
    </source>
</evidence>
<dbReference type="GO" id="GO:0006355">
    <property type="term" value="P:regulation of DNA-templated transcription"/>
    <property type="evidence" value="ECO:0007669"/>
    <property type="project" value="InterPro"/>
</dbReference>
<dbReference type="InterPro" id="IPR000792">
    <property type="entry name" value="Tscrpt_reg_LuxR_C"/>
</dbReference>
<dbReference type="PANTHER" id="PTHR43214:SF43">
    <property type="entry name" value="TWO-COMPONENT RESPONSE REGULATOR"/>
    <property type="match status" value="1"/>
</dbReference>
<evidence type="ECO:0000256" key="4">
    <source>
        <dbReference type="ARBA" id="ARBA00023163"/>
    </source>
</evidence>
<gene>
    <name evidence="9" type="primary">vraR_3</name>
    <name evidence="9" type="ORF">LF1_26720</name>
</gene>
<dbReference type="PROSITE" id="PS00622">
    <property type="entry name" value="HTH_LUXR_1"/>
    <property type="match status" value="1"/>
</dbReference>
<dbReference type="CDD" id="cd06170">
    <property type="entry name" value="LuxR_C_like"/>
    <property type="match status" value="1"/>
</dbReference>
<feature type="modified residue" description="4-aspartylphosphate" evidence="5">
    <location>
        <position position="93"/>
    </location>
</feature>
<reference evidence="9 10" key="1">
    <citation type="submission" date="2019-08" db="EMBL/GenBank/DDBJ databases">
        <title>Deep-cultivation of Planctomycetes and their phenomic and genomic characterization uncovers novel biology.</title>
        <authorList>
            <person name="Wiegand S."/>
            <person name="Jogler M."/>
            <person name="Boedeker C."/>
            <person name="Pinto D."/>
            <person name="Vollmers J."/>
            <person name="Rivas-Marin E."/>
            <person name="Kohn T."/>
            <person name="Peeters S.H."/>
            <person name="Heuer A."/>
            <person name="Rast P."/>
            <person name="Oberbeckmann S."/>
            <person name="Bunk B."/>
            <person name="Jeske O."/>
            <person name="Meyerdierks A."/>
            <person name="Storesund J.E."/>
            <person name="Kallscheuer N."/>
            <person name="Luecker S."/>
            <person name="Lage O.M."/>
            <person name="Pohl T."/>
            <person name="Merkel B.J."/>
            <person name="Hornburger P."/>
            <person name="Mueller R.-W."/>
            <person name="Bruemmer F."/>
            <person name="Labrenz M."/>
            <person name="Spormann A.M."/>
            <person name="Op Den Camp H."/>
            <person name="Overmann J."/>
            <person name="Amann R."/>
            <person name="Jetten M.S.M."/>
            <person name="Mascher T."/>
            <person name="Medema M.H."/>
            <person name="Devos D.P."/>
            <person name="Kaster A.-K."/>
            <person name="Ovreas L."/>
            <person name="Rohde M."/>
            <person name="Galperin M.Y."/>
            <person name="Jogler C."/>
        </authorList>
    </citation>
    <scope>NUCLEOTIDE SEQUENCE [LARGE SCALE GENOMIC DNA]</scope>
    <source>
        <strain evidence="9 10">LF1</strain>
    </source>
</reference>
<dbReference type="AlphaFoldDB" id="A0A5B1CL72"/>
<dbReference type="InterPro" id="IPR058245">
    <property type="entry name" value="NreC/VraR/RcsB-like_REC"/>
</dbReference>
<feature type="domain" description="Response regulatory" evidence="8">
    <location>
        <begin position="43"/>
        <end position="158"/>
    </location>
</feature>
<dbReference type="SUPFAM" id="SSF46894">
    <property type="entry name" value="C-terminal effector domain of the bipartite response regulators"/>
    <property type="match status" value="1"/>
</dbReference>
<keyword evidence="3" id="KW-0238">DNA-binding</keyword>